<protein>
    <submittedName>
        <fullName evidence="1">Uncharacterized protein</fullName>
    </submittedName>
</protein>
<dbReference type="RefSeq" id="WP_116175887.1">
    <property type="nucleotide sequence ID" value="NZ_CP144375.1"/>
</dbReference>
<gene>
    <name evidence="1" type="ORF">BCF44_106431</name>
</gene>
<sequence length="210" mass="23932">MAELAFECLDVHPLRYGVAPALVFRLHIAEVNAAELHAIALRVQIRIEPQLRQYAEHEAELLTYLFGERARWGETLKPMQFTSASVMVPSFTGSTEVDLEVPCTYDMEVAAGKYFHALDDGVVPMVLLFSGTVFAKGDKGFWVHPIPWHQQASYRMPVSVWRDMMDSYFPHEAWIRLDRDTVDAMLRYKSANAIPTWDDAIRSLLKETGT</sequence>
<dbReference type="OrthoDB" id="115056at2"/>
<dbReference type="Proteomes" id="UP000256269">
    <property type="component" value="Unassembled WGS sequence"/>
</dbReference>
<accession>A0A3E0HM21</accession>
<proteinExistence type="predicted"/>
<evidence type="ECO:0000313" key="2">
    <source>
        <dbReference type="Proteomes" id="UP000256269"/>
    </source>
</evidence>
<organism evidence="1 2">
    <name type="scientific">Kutzneria buriramensis</name>
    <dbReference type="NCBI Taxonomy" id="1045776"/>
    <lineage>
        <taxon>Bacteria</taxon>
        <taxon>Bacillati</taxon>
        <taxon>Actinomycetota</taxon>
        <taxon>Actinomycetes</taxon>
        <taxon>Pseudonocardiales</taxon>
        <taxon>Pseudonocardiaceae</taxon>
        <taxon>Kutzneria</taxon>
    </lineage>
</organism>
<dbReference type="InterPro" id="IPR045730">
    <property type="entry name" value="DUF6084"/>
</dbReference>
<dbReference type="EMBL" id="QUNO01000006">
    <property type="protein sequence ID" value="REH47266.1"/>
    <property type="molecule type" value="Genomic_DNA"/>
</dbReference>
<dbReference type="Pfam" id="PF19562">
    <property type="entry name" value="DUF6084"/>
    <property type="match status" value="1"/>
</dbReference>
<comment type="caution">
    <text evidence="1">The sequence shown here is derived from an EMBL/GenBank/DDBJ whole genome shotgun (WGS) entry which is preliminary data.</text>
</comment>
<dbReference type="AlphaFoldDB" id="A0A3E0HM21"/>
<reference evidence="1 2" key="1">
    <citation type="submission" date="2018-08" db="EMBL/GenBank/DDBJ databases">
        <title>Genomic Encyclopedia of Archaeal and Bacterial Type Strains, Phase II (KMG-II): from individual species to whole genera.</title>
        <authorList>
            <person name="Goeker M."/>
        </authorList>
    </citation>
    <scope>NUCLEOTIDE SEQUENCE [LARGE SCALE GENOMIC DNA]</scope>
    <source>
        <strain evidence="1 2">DSM 45791</strain>
    </source>
</reference>
<keyword evidence="2" id="KW-1185">Reference proteome</keyword>
<name>A0A3E0HM21_9PSEU</name>
<evidence type="ECO:0000313" key="1">
    <source>
        <dbReference type="EMBL" id="REH47266.1"/>
    </source>
</evidence>